<protein>
    <recommendedName>
        <fullName evidence="2">Beta-mannosidase-like galactose-binding domain-containing protein</fullName>
    </recommendedName>
</protein>
<dbReference type="InterPro" id="IPR008979">
    <property type="entry name" value="Galactose-bd-like_sf"/>
</dbReference>
<evidence type="ECO:0000256" key="1">
    <source>
        <dbReference type="ARBA" id="ARBA00022801"/>
    </source>
</evidence>
<dbReference type="EMBL" id="PYDT01000006">
    <property type="protein sequence ID" value="THU57852.1"/>
    <property type="molecule type" value="Genomic_DNA"/>
</dbReference>
<reference evidence="3 4" key="1">
    <citation type="journal article" date="2019" name="Nat. Plants">
        <title>Genome sequencing of Musa balbisiana reveals subgenome evolution and function divergence in polyploid bananas.</title>
        <authorList>
            <person name="Yao X."/>
        </authorList>
    </citation>
    <scope>NUCLEOTIDE SEQUENCE [LARGE SCALE GENOMIC DNA]</scope>
    <source>
        <strain evidence="4">cv. DH-PKW</strain>
        <tissue evidence="3">Leaves</tissue>
    </source>
</reference>
<keyword evidence="1" id="KW-0378">Hydrolase</keyword>
<accession>A0A4S8JAS0</accession>
<dbReference type="PANTHER" id="PTHR43536:SF1">
    <property type="entry name" value="MANNOSYLGLYCOPROTEIN ENDO-BETA-MANNOSIDASE"/>
    <property type="match status" value="1"/>
</dbReference>
<dbReference type="AlphaFoldDB" id="A0A4S8JAS0"/>
<sequence>MDVLVAPMECEGGVRERRRRVGMGKTKLDSGWLAARSSEVAATGVQLTTTQPPTGPSAPWMEAVVPGTVLGTLLENNLVPDPFYGLNNEAIIDIANSGREYYTFWFFTTFECKKTANQHVHLNFRAINYSAEVYLNGHKEILPKGMFRRHSLNITDILTPSG</sequence>
<organism evidence="3 4">
    <name type="scientific">Musa balbisiana</name>
    <name type="common">Banana</name>
    <dbReference type="NCBI Taxonomy" id="52838"/>
    <lineage>
        <taxon>Eukaryota</taxon>
        <taxon>Viridiplantae</taxon>
        <taxon>Streptophyta</taxon>
        <taxon>Embryophyta</taxon>
        <taxon>Tracheophyta</taxon>
        <taxon>Spermatophyta</taxon>
        <taxon>Magnoliopsida</taxon>
        <taxon>Liliopsida</taxon>
        <taxon>Zingiberales</taxon>
        <taxon>Musaceae</taxon>
        <taxon>Musa</taxon>
    </lineage>
</organism>
<dbReference type="STRING" id="52838.A0A4S8JAS0"/>
<dbReference type="GO" id="GO:0004553">
    <property type="term" value="F:hydrolase activity, hydrolyzing O-glycosyl compounds"/>
    <property type="evidence" value="ECO:0007669"/>
    <property type="project" value="InterPro"/>
</dbReference>
<keyword evidence="4" id="KW-1185">Reference proteome</keyword>
<dbReference type="InterPro" id="IPR043534">
    <property type="entry name" value="EBDG/EBM"/>
</dbReference>
<feature type="domain" description="Beta-mannosidase-like galactose-binding" evidence="2">
    <location>
        <begin position="57"/>
        <end position="159"/>
    </location>
</feature>
<name>A0A4S8JAS0_MUSBA</name>
<dbReference type="Proteomes" id="UP000317650">
    <property type="component" value="Chromosome 3"/>
</dbReference>
<dbReference type="Gene3D" id="2.60.120.260">
    <property type="entry name" value="Galactose-binding domain-like"/>
    <property type="match status" value="1"/>
</dbReference>
<dbReference type="InterPro" id="IPR054593">
    <property type="entry name" value="Beta-mannosidase-like_N2"/>
</dbReference>
<evidence type="ECO:0000259" key="2">
    <source>
        <dbReference type="Pfam" id="PF22666"/>
    </source>
</evidence>
<evidence type="ECO:0000313" key="3">
    <source>
        <dbReference type="EMBL" id="THU57852.1"/>
    </source>
</evidence>
<dbReference type="Pfam" id="PF22666">
    <property type="entry name" value="Glyco_hydro_2_N2"/>
    <property type="match status" value="1"/>
</dbReference>
<comment type="caution">
    <text evidence="3">The sequence shown here is derived from an EMBL/GenBank/DDBJ whole genome shotgun (WGS) entry which is preliminary data.</text>
</comment>
<evidence type="ECO:0000313" key="4">
    <source>
        <dbReference type="Proteomes" id="UP000317650"/>
    </source>
</evidence>
<dbReference type="PANTHER" id="PTHR43536">
    <property type="entry name" value="MANNOSYLGLYCOPROTEIN ENDO-BETA-MANNOSIDASE"/>
    <property type="match status" value="1"/>
</dbReference>
<dbReference type="SUPFAM" id="SSF49785">
    <property type="entry name" value="Galactose-binding domain-like"/>
    <property type="match status" value="1"/>
</dbReference>
<gene>
    <name evidence="3" type="ORF">C4D60_Mb03t07950</name>
</gene>
<proteinExistence type="predicted"/>